<reference evidence="18 19" key="1">
    <citation type="submission" date="2014-12" db="EMBL/GenBank/DDBJ databases">
        <title>Genome sequencing of Alteromonas marina AD001.</title>
        <authorList>
            <person name="Adrian T.G.S."/>
            <person name="Chan K.G."/>
        </authorList>
    </citation>
    <scope>NUCLEOTIDE SEQUENCE [LARGE SCALE GENOMIC DNA]</scope>
    <source>
        <strain evidence="18 19">AD001</strain>
    </source>
</reference>
<keyword evidence="9 16" id="KW-0573">Peptidoglycan synthesis</keyword>
<keyword evidence="19" id="KW-1185">Reference proteome</keyword>
<dbReference type="NCBIfam" id="TIGR02614">
    <property type="entry name" value="ftsW"/>
    <property type="match status" value="1"/>
</dbReference>
<dbReference type="EMBL" id="JWLW01000012">
    <property type="protein sequence ID" value="KHT54266.1"/>
    <property type="molecule type" value="Genomic_DNA"/>
</dbReference>
<organism evidence="18 19">
    <name type="scientific">Alteromonas marina</name>
    <dbReference type="NCBI Taxonomy" id="203795"/>
    <lineage>
        <taxon>Bacteria</taxon>
        <taxon>Pseudomonadati</taxon>
        <taxon>Pseudomonadota</taxon>
        <taxon>Gammaproteobacteria</taxon>
        <taxon>Alteromonadales</taxon>
        <taxon>Alteromonadaceae</taxon>
        <taxon>Alteromonas/Salinimonas group</taxon>
        <taxon>Alteromonas</taxon>
    </lineage>
</organism>
<feature type="transmembrane region" description="Helical" evidence="16">
    <location>
        <begin position="182"/>
        <end position="199"/>
    </location>
</feature>
<dbReference type="InterPro" id="IPR001182">
    <property type="entry name" value="FtsW/RodA"/>
</dbReference>
<dbReference type="HAMAP" id="MF_00913">
    <property type="entry name" value="PGT_FtsW_proteobact"/>
    <property type="match status" value="1"/>
</dbReference>
<evidence type="ECO:0000256" key="1">
    <source>
        <dbReference type="ARBA" id="ARBA00004651"/>
    </source>
</evidence>
<feature type="transmembrane region" description="Helical" evidence="16">
    <location>
        <begin position="28"/>
        <end position="49"/>
    </location>
</feature>
<dbReference type="PANTHER" id="PTHR30474">
    <property type="entry name" value="CELL CYCLE PROTEIN"/>
    <property type="match status" value="1"/>
</dbReference>
<feature type="transmembrane region" description="Helical" evidence="16">
    <location>
        <begin position="126"/>
        <end position="147"/>
    </location>
</feature>
<comment type="pathway">
    <text evidence="2 16">Cell wall biogenesis; peptidoglycan biosynthesis.</text>
</comment>
<dbReference type="AlphaFoldDB" id="A0A0B3XXB7"/>
<dbReference type="NCBIfam" id="NF008042">
    <property type="entry name" value="PRK10774.1"/>
    <property type="match status" value="1"/>
</dbReference>
<keyword evidence="4 16" id="KW-0132">Cell division</keyword>
<evidence type="ECO:0000256" key="9">
    <source>
        <dbReference type="ARBA" id="ARBA00022984"/>
    </source>
</evidence>
<keyword evidence="5 16" id="KW-0328">Glycosyltransferase</keyword>
<evidence type="ECO:0000256" key="8">
    <source>
        <dbReference type="ARBA" id="ARBA00022960"/>
    </source>
</evidence>
<feature type="transmembrane region" description="Helical" evidence="16">
    <location>
        <begin position="159"/>
        <end position="176"/>
    </location>
</feature>
<accession>A0A0B3XXB7</accession>
<feature type="region of interest" description="Disordered" evidence="17">
    <location>
        <begin position="394"/>
        <end position="457"/>
    </location>
</feature>
<dbReference type="Pfam" id="PF01098">
    <property type="entry name" value="FTSW_RODA_SPOVE"/>
    <property type="match status" value="1"/>
</dbReference>
<comment type="catalytic activity">
    <reaction evidence="15 16">
        <text>[GlcNAc-(1-&gt;4)-Mur2Ac(oyl-L-Ala-gamma-D-Glu-L-Lys-D-Ala-D-Ala)](n)-di-trans,octa-cis-undecaprenyl diphosphate + beta-D-GlcNAc-(1-&gt;4)-Mur2Ac(oyl-L-Ala-gamma-D-Glu-L-Lys-D-Ala-D-Ala)-di-trans,octa-cis-undecaprenyl diphosphate = [GlcNAc-(1-&gt;4)-Mur2Ac(oyl-L-Ala-gamma-D-Glu-L-Lys-D-Ala-D-Ala)](n+1)-di-trans,octa-cis-undecaprenyl diphosphate + di-trans,octa-cis-undecaprenyl diphosphate + H(+)</text>
        <dbReference type="Rhea" id="RHEA:23708"/>
        <dbReference type="Rhea" id="RHEA-COMP:9602"/>
        <dbReference type="Rhea" id="RHEA-COMP:9603"/>
        <dbReference type="ChEBI" id="CHEBI:15378"/>
        <dbReference type="ChEBI" id="CHEBI:58405"/>
        <dbReference type="ChEBI" id="CHEBI:60033"/>
        <dbReference type="ChEBI" id="CHEBI:78435"/>
        <dbReference type="EC" id="2.4.99.28"/>
    </reaction>
</comment>
<dbReference type="Proteomes" id="UP000031197">
    <property type="component" value="Unassembled WGS sequence"/>
</dbReference>
<dbReference type="GO" id="GO:0043093">
    <property type="term" value="P:FtsZ-dependent cytokinesis"/>
    <property type="evidence" value="ECO:0007669"/>
    <property type="project" value="UniProtKB-UniRule"/>
</dbReference>
<comment type="subcellular location">
    <subcellularLocation>
        <location evidence="16">Cell inner membrane</location>
        <topology evidence="16">Multi-pass membrane protein</topology>
    </subcellularLocation>
    <subcellularLocation>
        <location evidence="1">Cell membrane</location>
        <topology evidence="1">Multi-pass membrane protein</topology>
    </subcellularLocation>
    <text evidence="16">Localizes to the division septum.</text>
</comment>
<comment type="function">
    <text evidence="16">Peptidoglycan polymerase that is essential for cell division.</text>
</comment>
<evidence type="ECO:0000256" key="2">
    <source>
        <dbReference type="ARBA" id="ARBA00004752"/>
    </source>
</evidence>
<keyword evidence="11 16" id="KW-0472">Membrane</keyword>
<keyword evidence="7 16" id="KW-0812">Transmembrane</keyword>
<feature type="transmembrane region" description="Helical" evidence="16">
    <location>
        <begin position="280"/>
        <end position="305"/>
    </location>
</feature>
<dbReference type="GO" id="GO:0015648">
    <property type="term" value="F:lipid-linked peptidoglycan transporter activity"/>
    <property type="evidence" value="ECO:0007669"/>
    <property type="project" value="TreeGrafter"/>
</dbReference>
<feature type="compositionally biased region" description="Basic residues" evidence="17">
    <location>
        <begin position="399"/>
        <end position="408"/>
    </location>
</feature>
<evidence type="ECO:0000256" key="3">
    <source>
        <dbReference type="ARBA" id="ARBA00022475"/>
    </source>
</evidence>
<gene>
    <name evidence="16" type="primary">ftsW</name>
    <name evidence="18" type="ORF">RJ41_06980</name>
</gene>
<dbReference type="EC" id="2.4.99.28" evidence="16"/>
<evidence type="ECO:0000313" key="18">
    <source>
        <dbReference type="EMBL" id="KHT54266.1"/>
    </source>
</evidence>
<evidence type="ECO:0000256" key="11">
    <source>
        <dbReference type="ARBA" id="ARBA00023136"/>
    </source>
</evidence>
<dbReference type="GO" id="GO:0009252">
    <property type="term" value="P:peptidoglycan biosynthetic process"/>
    <property type="evidence" value="ECO:0007669"/>
    <property type="project" value="UniProtKB-UniRule"/>
</dbReference>
<evidence type="ECO:0000313" key="19">
    <source>
        <dbReference type="Proteomes" id="UP000031197"/>
    </source>
</evidence>
<feature type="transmembrane region" description="Helical" evidence="16">
    <location>
        <begin position="61"/>
        <end position="82"/>
    </location>
</feature>
<dbReference type="InterPro" id="IPR013437">
    <property type="entry name" value="FtsW"/>
</dbReference>
<evidence type="ECO:0000256" key="16">
    <source>
        <dbReference type="HAMAP-Rule" id="MF_00913"/>
    </source>
</evidence>
<dbReference type="GO" id="GO:0005886">
    <property type="term" value="C:plasma membrane"/>
    <property type="evidence" value="ECO:0007669"/>
    <property type="project" value="UniProtKB-SubCell"/>
</dbReference>
<dbReference type="GO" id="GO:0071555">
    <property type="term" value="P:cell wall organization"/>
    <property type="evidence" value="ECO:0007669"/>
    <property type="project" value="UniProtKB-KW"/>
</dbReference>
<dbReference type="GO" id="GO:0032153">
    <property type="term" value="C:cell division site"/>
    <property type="evidence" value="ECO:0007669"/>
    <property type="project" value="UniProtKB-UniRule"/>
</dbReference>
<evidence type="ECO:0000256" key="13">
    <source>
        <dbReference type="ARBA" id="ARBA00023316"/>
    </source>
</evidence>
<dbReference type="GO" id="GO:0008360">
    <property type="term" value="P:regulation of cell shape"/>
    <property type="evidence" value="ECO:0007669"/>
    <property type="project" value="UniProtKB-KW"/>
</dbReference>
<keyword evidence="3 16" id="KW-1003">Cell membrane</keyword>
<feature type="compositionally biased region" description="Low complexity" evidence="17">
    <location>
        <begin position="416"/>
        <end position="426"/>
    </location>
</feature>
<keyword evidence="12 16" id="KW-0131">Cell cycle</keyword>
<feature type="transmembrane region" description="Helical" evidence="16">
    <location>
        <begin position="94"/>
        <end position="114"/>
    </location>
</feature>
<keyword evidence="16" id="KW-0997">Cell inner membrane</keyword>
<evidence type="ECO:0000256" key="12">
    <source>
        <dbReference type="ARBA" id="ARBA00023306"/>
    </source>
</evidence>
<protein>
    <recommendedName>
        <fullName evidence="16">Probable peptidoglycan glycosyltransferase FtsW</fullName>
        <shortName evidence="16">PGT</shortName>
        <ecNumber evidence="16">2.4.99.28</ecNumber>
    </recommendedName>
    <alternativeName>
        <fullName evidence="16">Cell division protein FtsW</fullName>
    </alternativeName>
    <alternativeName>
        <fullName evidence="16">Cell wall polymerase</fullName>
    </alternativeName>
    <alternativeName>
        <fullName evidence="16">Peptidoglycan polymerase</fullName>
        <shortName evidence="16">PG polymerase</shortName>
    </alternativeName>
</protein>
<dbReference type="PROSITE" id="PS00428">
    <property type="entry name" value="FTSW_RODA_SPOVE"/>
    <property type="match status" value="1"/>
</dbReference>
<feature type="transmembrane region" description="Helical" evidence="16">
    <location>
        <begin position="325"/>
        <end position="346"/>
    </location>
</feature>
<keyword evidence="10 16" id="KW-1133">Transmembrane helix</keyword>
<feature type="transmembrane region" description="Helical" evidence="16">
    <location>
        <begin position="204"/>
        <end position="221"/>
    </location>
</feature>
<evidence type="ECO:0000256" key="5">
    <source>
        <dbReference type="ARBA" id="ARBA00022676"/>
    </source>
</evidence>
<dbReference type="InterPro" id="IPR018365">
    <property type="entry name" value="Cell_cycle_FtsW-rel_CS"/>
</dbReference>
<evidence type="ECO:0000256" key="10">
    <source>
        <dbReference type="ARBA" id="ARBA00022989"/>
    </source>
</evidence>
<dbReference type="RefSeq" id="WP_039218663.1">
    <property type="nucleotide sequence ID" value="NZ_JWLW01000012.1"/>
</dbReference>
<comment type="caution">
    <text evidence="18">The sequence shown here is derived from an EMBL/GenBank/DDBJ whole genome shotgun (WGS) entry which is preliminary data.</text>
</comment>
<evidence type="ECO:0000256" key="15">
    <source>
        <dbReference type="ARBA" id="ARBA00049902"/>
    </source>
</evidence>
<feature type="transmembrane region" description="Helical" evidence="16">
    <location>
        <begin position="358"/>
        <end position="377"/>
    </location>
</feature>
<comment type="similarity">
    <text evidence="14 16">Belongs to the SEDS family. FtsW subfamily.</text>
</comment>
<proteinExistence type="inferred from homology"/>
<dbReference type="OrthoDB" id="9768187at2"/>
<evidence type="ECO:0000256" key="17">
    <source>
        <dbReference type="SAM" id="MobiDB-lite"/>
    </source>
</evidence>
<evidence type="ECO:0000256" key="14">
    <source>
        <dbReference type="ARBA" id="ARBA00038053"/>
    </source>
</evidence>
<dbReference type="GO" id="GO:0008955">
    <property type="term" value="F:peptidoglycan glycosyltransferase activity"/>
    <property type="evidence" value="ECO:0007669"/>
    <property type="project" value="UniProtKB-UniRule"/>
</dbReference>
<dbReference type="UniPathway" id="UPA00219"/>
<evidence type="ECO:0000256" key="7">
    <source>
        <dbReference type="ARBA" id="ARBA00022692"/>
    </source>
</evidence>
<dbReference type="PANTHER" id="PTHR30474:SF2">
    <property type="entry name" value="PEPTIDOGLYCAN GLYCOSYLTRANSFERASE FTSW-RELATED"/>
    <property type="match status" value="1"/>
</dbReference>
<keyword evidence="13 16" id="KW-0961">Cell wall biogenesis/degradation</keyword>
<sequence>MMTASTKLSALFAAKHDGQPSATQPYDVTLILIALALMSIGVVIVTSASMPVADRLHDNPFYFAIRHGIYIVGAIVAAMVVLNLPMQFWRMTNPYLLLAAIALLLAVLVVGRTVNGSTRWLAIGPITIQAAEPAKLFFFAYLAGYLVRRYEEVTENLKGFIKPLVVFFALAMLLLLQPDLGTVVVMFATTIGLLFLAGARLWQFFALVFAGILAVVALIVFEEYRMKRVTSFLDPWADPFGAGYQLTQSLMAYGRGNWFGQGLGNSLQKLEFLPEAHTDFVMAILAEELGFVGVLAVLGLILWMVLRALSIGNKALEKGRAFDGYMAYSIGIWFSFQTAVNIGASAGILPTKGLTLPLVSYGGSSLIIMSVAVAILLRIDFELRVDGVQAIGRGDSKSGKSKARRKKPIPTNASQSKAAHAESWASAEHKSDEADFSTVTVEAKPSAKRSSAEDEGKAGIKAILARIAQEADNG</sequence>
<keyword evidence="8 16" id="KW-0133">Cell shape</keyword>
<evidence type="ECO:0000256" key="6">
    <source>
        <dbReference type="ARBA" id="ARBA00022679"/>
    </source>
</evidence>
<keyword evidence="6 16" id="KW-0808">Transferase</keyword>
<evidence type="ECO:0000256" key="4">
    <source>
        <dbReference type="ARBA" id="ARBA00022618"/>
    </source>
</evidence>
<name>A0A0B3XXB7_9ALTE</name>